<dbReference type="PANTHER" id="PTHR35391:SF3">
    <property type="entry name" value="FINGER DOMAIN PROTEIN, PUTATIVE (AFU_ORTHOLOGUE AFUA_8G04300)-RELATED"/>
    <property type="match status" value="1"/>
</dbReference>
<evidence type="ECO:0000256" key="1">
    <source>
        <dbReference type="SAM" id="MobiDB-lite"/>
    </source>
</evidence>
<feature type="compositionally biased region" description="Polar residues" evidence="1">
    <location>
        <begin position="552"/>
        <end position="572"/>
    </location>
</feature>
<feature type="domain" description="C2H2-type" evidence="2">
    <location>
        <begin position="832"/>
        <end position="855"/>
    </location>
</feature>
<feature type="compositionally biased region" description="Polar residues" evidence="1">
    <location>
        <begin position="1"/>
        <end position="20"/>
    </location>
</feature>
<dbReference type="SMART" id="SM00355">
    <property type="entry name" value="ZnF_C2H2"/>
    <property type="match status" value="3"/>
</dbReference>
<name>A0ABR4EQ34_9PEZI</name>
<feature type="domain" description="C2H2-type" evidence="2">
    <location>
        <begin position="897"/>
        <end position="917"/>
    </location>
</feature>
<evidence type="ECO:0000313" key="4">
    <source>
        <dbReference type="Proteomes" id="UP001600888"/>
    </source>
</evidence>
<feature type="compositionally biased region" description="Polar residues" evidence="1">
    <location>
        <begin position="177"/>
        <end position="190"/>
    </location>
</feature>
<feature type="region of interest" description="Disordered" evidence="1">
    <location>
        <begin position="1"/>
        <end position="190"/>
    </location>
</feature>
<feature type="region of interest" description="Disordered" evidence="1">
    <location>
        <begin position="278"/>
        <end position="298"/>
    </location>
</feature>
<feature type="compositionally biased region" description="Low complexity" evidence="1">
    <location>
        <begin position="148"/>
        <end position="158"/>
    </location>
</feature>
<reference evidence="3 4" key="1">
    <citation type="submission" date="2024-03" db="EMBL/GenBank/DDBJ databases">
        <title>A high-quality draft genome sequence of Diaporthe vaccinii, a causative agent of upright dieback and viscid rot disease in cranberry plants.</title>
        <authorList>
            <person name="Sarrasin M."/>
            <person name="Lang B.F."/>
            <person name="Burger G."/>
        </authorList>
    </citation>
    <scope>NUCLEOTIDE SEQUENCE [LARGE SCALE GENOMIC DNA]</scope>
    <source>
        <strain evidence="3 4">IS7</strain>
    </source>
</reference>
<feature type="region of interest" description="Disordered" evidence="1">
    <location>
        <begin position="199"/>
        <end position="218"/>
    </location>
</feature>
<feature type="compositionally biased region" description="Polar residues" evidence="1">
    <location>
        <begin position="1096"/>
        <end position="1111"/>
    </location>
</feature>
<dbReference type="PANTHER" id="PTHR35391">
    <property type="entry name" value="C2H2-TYPE DOMAIN-CONTAINING PROTEIN-RELATED"/>
    <property type="match status" value="1"/>
</dbReference>
<organism evidence="3 4">
    <name type="scientific">Diaporthe vaccinii</name>
    <dbReference type="NCBI Taxonomy" id="105482"/>
    <lineage>
        <taxon>Eukaryota</taxon>
        <taxon>Fungi</taxon>
        <taxon>Dikarya</taxon>
        <taxon>Ascomycota</taxon>
        <taxon>Pezizomycotina</taxon>
        <taxon>Sordariomycetes</taxon>
        <taxon>Sordariomycetidae</taxon>
        <taxon>Diaporthales</taxon>
        <taxon>Diaporthaceae</taxon>
        <taxon>Diaporthe</taxon>
        <taxon>Diaporthe eres species complex</taxon>
    </lineage>
</organism>
<comment type="caution">
    <text evidence="3">The sequence shown here is derived from an EMBL/GenBank/DDBJ whole genome shotgun (WGS) entry which is preliminary data.</text>
</comment>
<dbReference type="InterPro" id="IPR013087">
    <property type="entry name" value="Znf_C2H2_type"/>
</dbReference>
<protein>
    <recommendedName>
        <fullName evidence="2">C2H2-type domain-containing protein</fullName>
    </recommendedName>
</protein>
<dbReference type="EMBL" id="JBAWTH010000036">
    <property type="protein sequence ID" value="KAL2284538.1"/>
    <property type="molecule type" value="Genomic_DNA"/>
</dbReference>
<feature type="region of interest" description="Disordered" evidence="1">
    <location>
        <begin position="489"/>
        <end position="527"/>
    </location>
</feature>
<evidence type="ECO:0000313" key="3">
    <source>
        <dbReference type="EMBL" id="KAL2284538.1"/>
    </source>
</evidence>
<accession>A0ABR4EQ34</accession>
<feature type="region of interest" description="Disordered" evidence="1">
    <location>
        <begin position="552"/>
        <end position="630"/>
    </location>
</feature>
<evidence type="ECO:0000259" key="2">
    <source>
        <dbReference type="PROSITE" id="PS00028"/>
    </source>
</evidence>
<dbReference type="PROSITE" id="PS00028">
    <property type="entry name" value="ZINC_FINGER_C2H2_1"/>
    <property type="match status" value="2"/>
</dbReference>
<proteinExistence type="predicted"/>
<dbReference type="InterPro" id="IPR058925">
    <property type="entry name" value="zf-C2H2_AcuF"/>
</dbReference>
<gene>
    <name evidence="3" type="ORF">FJTKL_08909</name>
</gene>
<sequence length="1120" mass="123029">MSSSTYSIQPSLLDSSNGSDRTWPAVNRETADHAHPPPSTASFVSNHLSPYSQLPKSSASPVLQDANTPADSLSAFSDHYQSSDLSELEVDVDPFFGVDFNNDGGTPSFLEDQNSSEHSDSSFPRALPSRPQHAADLQNYPMSPDPTTPSIHTTSPSSENKSPKSFGEALLEPVSLQGLSNAPRSVPSHTTLSRIATKTSPETRFASRSAEDSIAMASPSPRVTVSMWSKDQEGLYPENFESPTTVRPAGLSADDNFVEASYQTSSVARDEQGAWIADPRAGHRGWGPEDRSAGEAVSVNEQHARRKVAERNEEVGNWIVSSDDGMPPDATTAFPDFYDFGDDTISSREIAMGNQTENKPLPGQTYYTGDGGALTQEDIDLMRQHRVWADAPAVFHISRDDSARQQPESSKAAMEKFEQMCQDNSSILSRAATWGTRRRSLPSITDIDGITSGSFLKKLSISRERKPSVLFKEIRGFVRKSSTTNLLKRNRSIQEGVGSGDSEALDRRESQNSLAPPGRTGSWGKKQQMPSLNTALVSMAAGAATIGTSHARTSSVSNATSPKSPFNLQVMNTLRRPRSKSELPKGAKDESHPNLVGMWKKNGGPPVAQLAKPAPAADLDDDEEDDDDTYEETGLNTQANNAIDDITPNYAGFRQYALLMNPRLAEHNTYLADRIAHQQVIRYKALLNHKVKHLQHISSNSCPCGTMCIALGGSANLLDTKGDGRGLDPLSNVYDGSEGDVTPLEGVVTAESFPPDIPMPPASTLPAEFECQLCYQAKKFTKPSDWTKHVHEDVQPFCCTWDRCREPKIFKRKADWVRHENEGHRHLEWWTCDVDDCRHTCYRRDNFLQHLVREHKFQEPKMKTKAAIKRAGAQDPTWQKVERCHEETKSRPQDEPCRFCGKSLPTWKKLTVHLAKHMENMTLPVLRLVARKELEPDSIISPVQEPPPRNFPPAPSVKTEAQLFNPSPHASHSPMQQQPGGLAYPNNQHSPYGYQTQPAFPNTFYGSSMHGLHQPSAANLGLQQHAMGGSFQSQAGYQNLPATTGPFMAPGGQFISIPQHVEPFPAFMNPLGLQDASGNQIYDTTLDPANAGGQHYTPQGSASPYSRSPLQGQGGFYSHQ</sequence>
<feature type="compositionally biased region" description="Acidic residues" evidence="1">
    <location>
        <begin position="618"/>
        <end position="630"/>
    </location>
</feature>
<feature type="compositionally biased region" description="Basic and acidic residues" evidence="1">
    <location>
        <begin position="579"/>
        <end position="592"/>
    </location>
</feature>
<keyword evidence="4" id="KW-1185">Reference proteome</keyword>
<dbReference type="Pfam" id="PF26082">
    <property type="entry name" value="zf-C2H2_AcuF"/>
    <property type="match status" value="1"/>
</dbReference>
<feature type="compositionally biased region" description="Polar residues" evidence="1">
    <location>
        <begin position="40"/>
        <end position="85"/>
    </location>
</feature>
<dbReference type="Proteomes" id="UP001600888">
    <property type="component" value="Unassembled WGS sequence"/>
</dbReference>
<feature type="region of interest" description="Disordered" evidence="1">
    <location>
        <begin position="1079"/>
        <end position="1120"/>
    </location>
</feature>